<dbReference type="InterPro" id="IPR033907">
    <property type="entry name" value="Endolysin_autolysin"/>
</dbReference>
<proteinExistence type="inferred from homology"/>
<evidence type="ECO:0000256" key="8">
    <source>
        <dbReference type="ARBA" id="ARBA00023200"/>
    </source>
</evidence>
<dbReference type="InterPro" id="IPR051018">
    <property type="entry name" value="Bacteriophage_GH24"/>
</dbReference>
<protein>
    <recommendedName>
        <fullName evidence="10">Endolysin</fullName>
        <ecNumber evidence="10">3.2.1.17</ecNumber>
    </recommendedName>
    <alternativeName>
        <fullName evidence="10">Lysis protein</fullName>
    </alternativeName>
    <alternativeName>
        <fullName evidence="10">Lysozyme</fullName>
    </alternativeName>
    <alternativeName>
        <fullName evidence="10">Muramidase</fullName>
    </alternativeName>
</protein>
<sequence>MVLCLVSILQTAPLPNAVSNLTELYRLIKLFEGCRLIPYICPAGVWTCGWGTTGVGVIPGQAWSQEYADKRMEMDAVKFARSTVALCPSLATDSNKLSSIADFAYNCGEGALAASTLRRKINEGNLKEVPAQLRRWVNGGGKVLPGLVRRREAEILVFLRTS</sequence>
<keyword evidence="8 10" id="KW-1035">Host cytoplasm</keyword>
<dbReference type="CDD" id="cd00737">
    <property type="entry name" value="lyz_endolysin_autolysin"/>
    <property type="match status" value="1"/>
</dbReference>
<dbReference type="HAMAP" id="MF_04110">
    <property type="entry name" value="ENDOLYSIN_T4"/>
    <property type="match status" value="1"/>
</dbReference>
<evidence type="ECO:0000313" key="12">
    <source>
        <dbReference type="EMBL" id="CAB4170160.1"/>
    </source>
</evidence>
<organism evidence="12">
    <name type="scientific">uncultured Caudovirales phage</name>
    <dbReference type="NCBI Taxonomy" id="2100421"/>
    <lineage>
        <taxon>Viruses</taxon>
        <taxon>Duplodnaviria</taxon>
        <taxon>Heunggongvirae</taxon>
        <taxon>Uroviricota</taxon>
        <taxon>Caudoviricetes</taxon>
        <taxon>Peduoviridae</taxon>
        <taxon>Maltschvirus</taxon>
        <taxon>Maltschvirus maltsch</taxon>
    </lineage>
</organism>
<dbReference type="PANTHER" id="PTHR38107:SF3">
    <property type="entry name" value="LYSOZYME RRRD-RELATED"/>
    <property type="match status" value="1"/>
</dbReference>
<keyword evidence="9 10" id="KW-0326">Glycosidase</keyword>
<dbReference type="InterPro" id="IPR002196">
    <property type="entry name" value="Glyco_hydro_24"/>
</dbReference>
<keyword evidence="5 10" id="KW-0378">Hydrolase</keyword>
<dbReference type="Gene3D" id="1.10.530.40">
    <property type="match status" value="1"/>
</dbReference>
<evidence type="ECO:0000256" key="4">
    <source>
        <dbReference type="ARBA" id="ARBA00022638"/>
    </source>
</evidence>
<evidence type="ECO:0000256" key="1">
    <source>
        <dbReference type="ARBA" id="ARBA00000632"/>
    </source>
</evidence>
<accession>A0A6J5PE26</accession>
<comment type="subcellular location">
    <subcellularLocation>
        <location evidence="10">Host cytoplasm</location>
    </subcellularLocation>
    <text evidence="10">The endolysin is cytoplasmic, but can reach the periplasmic space with the help of the holins which disrupt the host cell membrane.</text>
</comment>
<evidence type="ECO:0000256" key="3">
    <source>
        <dbReference type="ARBA" id="ARBA00022612"/>
    </source>
</evidence>
<dbReference type="InterPro" id="IPR023346">
    <property type="entry name" value="Lysozyme-like_dom_sf"/>
</dbReference>
<comment type="function">
    <text evidence="10">Endolysin with lysozyme activity that degrades host peptidoglycans and participates with the holin and spanin proteins in the sequential events which lead to the programmed host cell lysis releasing the mature viral particles. Once the holin has permeabilized the host cell membrane, the endolysin can reach the periplasm and break down the peptidoglycan layer.</text>
</comment>
<evidence type="ECO:0000256" key="2">
    <source>
        <dbReference type="ARBA" id="ARBA00022529"/>
    </source>
</evidence>
<dbReference type="PANTHER" id="PTHR38107">
    <property type="match status" value="1"/>
</dbReference>
<dbReference type="GO" id="GO:0003796">
    <property type="term" value="F:lysozyme activity"/>
    <property type="evidence" value="ECO:0007669"/>
    <property type="project" value="UniProtKB-UniRule"/>
</dbReference>
<feature type="active site" description="Proton donor/acceptor" evidence="10">
    <location>
        <position position="32"/>
    </location>
</feature>
<dbReference type="InterPro" id="IPR034690">
    <property type="entry name" value="Endolysin_T4_type"/>
</dbReference>
<dbReference type="GO" id="GO:0016998">
    <property type="term" value="P:cell wall macromolecule catabolic process"/>
    <property type="evidence" value="ECO:0007669"/>
    <property type="project" value="InterPro"/>
</dbReference>
<dbReference type="GO" id="GO:0042742">
    <property type="term" value="P:defense response to bacterium"/>
    <property type="evidence" value="ECO:0007669"/>
    <property type="project" value="UniProtKB-KW"/>
</dbReference>
<evidence type="ECO:0000256" key="11">
    <source>
        <dbReference type="RuleBase" id="RU003788"/>
    </source>
</evidence>
<evidence type="ECO:0000313" key="13">
    <source>
        <dbReference type="EMBL" id="CAB4212850.1"/>
    </source>
</evidence>
<evidence type="ECO:0000256" key="9">
    <source>
        <dbReference type="ARBA" id="ARBA00023295"/>
    </source>
</evidence>
<keyword evidence="7 10" id="KW-0578">Host cell lysis by virus</keyword>
<gene>
    <name evidence="13" type="ORF">UFOVP1432_43</name>
    <name evidence="12" type="ORF">UFOVP905_44</name>
</gene>
<dbReference type="SUPFAM" id="SSF53955">
    <property type="entry name" value="Lysozyme-like"/>
    <property type="match status" value="1"/>
</dbReference>
<feature type="active site" description="Proton donor/acceptor" evidence="10">
    <location>
        <position position="41"/>
    </location>
</feature>
<evidence type="ECO:0000256" key="6">
    <source>
        <dbReference type="ARBA" id="ARBA00022852"/>
    </source>
</evidence>
<dbReference type="EMBL" id="LR796848">
    <property type="protein sequence ID" value="CAB4170160.1"/>
    <property type="molecule type" value="Genomic_DNA"/>
</dbReference>
<dbReference type="EC" id="3.2.1.17" evidence="10"/>
<comment type="similarity">
    <text evidence="10 11">Belongs to the glycosyl hydrolase 24 family.</text>
</comment>
<dbReference type="EMBL" id="LR797390">
    <property type="protein sequence ID" value="CAB4212850.1"/>
    <property type="molecule type" value="Genomic_DNA"/>
</dbReference>
<evidence type="ECO:0000256" key="10">
    <source>
        <dbReference type="HAMAP-Rule" id="MF_04110"/>
    </source>
</evidence>
<dbReference type="GO" id="GO:0044659">
    <property type="term" value="P:viral release from host cell by cytolysis"/>
    <property type="evidence" value="ECO:0007669"/>
    <property type="project" value="UniProtKB-UniRule"/>
</dbReference>
<name>A0A6J5PE26_9CAUD</name>
<comment type="catalytic activity">
    <reaction evidence="1 10 11">
        <text>Hydrolysis of (1-&gt;4)-beta-linkages between N-acetylmuramic acid and N-acetyl-D-glucosamine residues in a peptidoglycan and between N-acetyl-D-glucosamine residues in chitodextrins.</text>
        <dbReference type="EC" id="3.2.1.17"/>
    </reaction>
</comment>
<dbReference type="Pfam" id="PF00959">
    <property type="entry name" value="Phage_lysozyme"/>
    <property type="match status" value="1"/>
</dbReference>
<keyword evidence="4 10" id="KW-0081">Bacteriolytic enzyme</keyword>
<evidence type="ECO:0000256" key="5">
    <source>
        <dbReference type="ARBA" id="ARBA00022801"/>
    </source>
</evidence>
<evidence type="ECO:0000256" key="7">
    <source>
        <dbReference type="ARBA" id="ARBA00023142"/>
    </source>
</evidence>
<dbReference type="InterPro" id="IPR023347">
    <property type="entry name" value="Lysozyme_dom_sf"/>
</dbReference>
<dbReference type="GO" id="GO:0009253">
    <property type="term" value="P:peptidoglycan catabolic process"/>
    <property type="evidence" value="ECO:0007669"/>
    <property type="project" value="UniProtKB-UniRule"/>
</dbReference>
<keyword evidence="2 10" id="KW-0929">Antimicrobial</keyword>
<keyword evidence="3 10" id="KW-1188">Viral release from host cell</keyword>
<keyword evidence="6 10" id="KW-0204">Cytolysis</keyword>
<dbReference type="GO" id="GO:0030430">
    <property type="term" value="C:host cell cytoplasm"/>
    <property type="evidence" value="ECO:0007669"/>
    <property type="project" value="UniProtKB-SubCell"/>
</dbReference>
<reference evidence="12" key="1">
    <citation type="submission" date="2020-05" db="EMBL/GenBank/DDBJ databases">
        <authorList>
            <person name="Chiriac C."/>
            <person name="Salcher M."/>
            <person name="Ghai R."/>
            <person name="Kavagutti S V."/>
        </authorList>
    </citation>
    <scope>NUCLEOTIDE SEQUENCE</scope>
</reference>